<name>A0AAW1UBM2_9CUCU</name>
<dbReference type="EMBL" id="JARQZJ010000044">
    <property type="protein sequence ID" value="KAK9878013.1"/>
    <property type="molecule type" value="Genomic_DNA"/>
</dbReference>
<comment type="caution">
    <text evidence="1">The sequence shown here is derived from an EMBL/GenBank/DDBJ whole genome shotgun (WGS) entry which is preliminary data.</text>
</comment>
<accession>A0AAW1UBM2</accession>
<evidence type="ECO:0000313" key="2">
    <source>
        <dbReference type="Proteomes" id="UP001431783"/>
    </source>
</evidence>
<organism evidence="1 2">
    <name type="scientific">Henosepilachna vigintioctopunctata</name>
    <dbReference type="NCBI Taxonomy" id="420089"/>
    <lineage>
        <taxon>Eukaryota</taxon>
        <taxon>Metazoa</taxon>
        <taxon>Ecdysozoa</taxon>
        <taxon>Arthropoda</taxon>
        <taxon>Hexapoda</taxon>
        <taxon>Insecta</taxon>
        <taxon>Pterygota</taxon>
        <taxon>Neoptera</taxon>
        <taxon>Endopterygota</taxon>
        <taxon>Coleoptera</taxon>
        <taxon>Polyphaga</taxon>
        <taxon>Cucujiformia</taxon>
        <taxon>Coccinelloidea</taxon>
        <taxon>Coccinellidae</taxon>
        <taxon>Epilachninae</taxon>
        <taxon>Epilachnini</taxon>
        <taxon>Henosepilachna</taxon>
    </lineage>
</organism>
<gene>
    <name evidence="1" type="ORF">WA026_020225</name>
</gene>
<reference evidence="1 2" key="1">
    <citation type="submission" date="2023-03" db="EMBL/GenBank/DDBJ databases">
        <title>Genome insight into feeding habits of ladybird beetles.</title>
        <authorList>
            <person name="Li H.-S."/>
            <person name="Huang Y.-H."/>
            <person name="Pang H."/>
        </authorList>
    </citation>
    <scope>NUCLEOTIDE SEQUENCE [LARGE SCALE GENOMIC DNA]</scope>
    <source>
        <strain evidence="1">SYSU_2023b</strain>
        <tissue evidence="1">Whole body</tissue>
    </source>
</reference>
<protein>
    <submittedName>
        <fullName evidence="1">Uncharacterized protein</fullName>
    </submittedName>
</protein>
<proteinExistence type="predicted"/>
<dbReference type="Proteomes" id="UP001431783">
    <property type="component" value="Unassembled WGS sequence"/>
</dbReference>
<evidence type="ECO:0000313" key="1">
    <source>
        <dbReference type="EMBL" id="KAK9878013.1"/>
    </source>
</evidence>
<dbReference type="AlphaFoldDB" id="A0AAW1UBM2"/>
<feature type="non-terminal residue" evidence="1">
    <location>
        <position position="1"/>
    </location>
</feature>
<sequence>KVHCPYNMLPSECKSKTLVKFDMSALYACQCQCVNPQRRGDVGSLPWEMQYIIWRGTLRPAARQAANEAEKLMAMASAATSRHELLTGH</sequence>
<keyword evidence="2" id="KW-1185">Reference proteome</keyword>